<dbReference type="CDD" id="cd00096">
    <property type="entry name" value="Ig"/>
    <property type="match status" value="1"/>
</dbReference>
<accession>A0ABM1SPI9</accession>
<feature type="chain" id="PRO_5047199979" evidence="7">
    <location>
        <begin position="22"/>
        <end position="800"/>
    </location>
</feature>
<dbReference type="InterPro" id="IPR036116">
    <property type="entry name" value="FN3_sf"/>
</dbReference>
<feature type="domain" description="Ig-like" evidence="8">
    <location>
        <begin position="137"/>
        <end position="223"/>
    </location>
</feature>
<dbReference type="SMART" id="SM00409">
    <property type="entry name" value="IG"/>
    <property type="match status" value="5"/>
</dbReference>
<evidence type="ECO:0000256" key="2">
    <source>
        <dbReference type="ARBA" id="ARBA00022737"/>
    </source>
</evidence>
<keyword evidence="4" id="KW-0393">Immunoglobulin domain</keyword>
<dbReference type="InterPro" id="IPR013783">
    <property type="entry name" value="Ig-like_fold"/>
</dbReference>
<keyword evidence="6" id="KW-1133">Transmembrane helix</keyword>
<keyword evidence="2" id="KW-0677">Repeat</keyword>
<feature type="domain" description="Ig-like" evidence="8">
    <location>
        <begin position="418"/>
        <end position="498"/>
    </location>
</feature>
<evidence type="ECO:0000313" key="11">
    <source>
        <dbReference type="RefSeq" id="XP_022245545.1"/>
    </source>
</evidence>
<feature type="transmembrane region" description="Helical" evidence="6">
    <location>
        <begin position="733"/>
        <end position="755"/>
    </location>
</feature>
<name>A0ABM1SPI9_LIMPO</name>
<evidence type="ECO:0000256" key="5">
    <source>
        <dbReference type="SAM" id="MobiDB-lite"/>
    </source>
</evidence>
<keyword evidence="1 7" id="KW-0732">Signal</keyword>
<dbReference type="Pfam" id="PF00041">
    <property type="entry name" value="fn3"/>
    <property type="match status" value="2"/>
</dbReference>
<evidence type="ECO:0000256" key="6">
    <source>
        <dbReference type="SAM" id="Phobius"/>
    </source>
</evidence>
<dbReference type="InterPro" id="IPR051170">
    <property type="entry name" value="Neural/epithelial_adhesion"/>
</dbReference>
<dbReference type="Proteomes" id="UP000694941">
    <property type="component" value="Unplaced"/>
</dbReference>
<feature type="domain" description="Ig-like" evidence="8">
    <location>
        <begin position="226"/>
        <end position="318"/>
    </location>
</feature>
<feature type="domain" description="Ig-like" evidence="8">
    <location>
        <begin position="37"/>
        <end position="129"/>
    </location>
</feature>
<evidence type="ECO:0000259" key="8">
    <source>
        <dbReference type="PROSITE" id="PS50835"/>
    </source>
</evidence>
<reference evidence="11" key="1">
    <citation type="submission" date="2025-08" db="UniProtKB">
        <authorList>
            <consortium name="RefSeq"/>
        </authorList>
    </citation>
    <scope>IDENTIFICATION</scope>
    <source>
        <tissue evidence="11">Muscle</tissue>
    </source>
</reference>
<evidence type="ECO:0000256" key="4">
    <source>
        <dbReference type="ARBA" id="ARBA00023319"/>
    </source>
</evidence>
<dbReference type="PROSITE" id="PS50835">
    <property type="entry name" value="IG_LIKE"/>
    <property type="match status" value="5"/>
</dbReference>
<sequence length="800" mass="90010">MILKKSCQMLMLCICFWALNAGYHHNHLAEKVKALLGEDVVLPCSFKFPEGVPVPYIIQWHKKGIKIPIYIWYAGYPPHIGEGYGGRVSLTGQASLHLSNLQVHDQGTYTCIVNFFDRSPDRKRNGSLVHLSVHAPPHFHVKPPDVEYVKTGENLTLRCAAEGTPDPVITWYMGNIPLTEGPGVIIYRGTLEILKLQQSHIGDYTCRARNSEGSISTKTKVITAGSAVITVPPQNITKLEGDKAEFICEAKAFPANITHRWLLNDKEIYQIRWLAPRTVVRRDGTLFINPTSAEDSGLYTCEVFNGIGTPERASAYLSVEYPARVTYSPTIQYLPLGLSGVIRCYVKASPPFIHIKWSKDNRPFDPKAHHGVFSLSNGSIQIQRVVSEHQGWYICTPYNLYGTTGKSNRMEVLVRDPPIFTVKPRQQYQRRVNSQVTMPCYGIGQPKPVIKWRRADGRKLSKDRSTQRYGNLTIRTLRKEDYGCYECVLQNDVATLVTSTLLIVEGTTPHAPTNVSIKTSAFSATLNWLPAYDGNYPQSYVIWYRLVEQADNPWRTMRVEPDETTTFTIYNLQPSSEYEFRILSRNSLGDGMFSPTVKTKTSPWDFLGRVYPTDAYGATYIPTVQKPSGPKPSPPRNVTVQETEDGLLISWLSPLNQKVPVAFYYVEYRTQSMSWKRWGPIKRATSYLAKDMAPGHYRFRVYSYSILSVGQASSEVSLIIAGETYEVTKSRAITAGVVGGILFFIVAIVLSVCAVKICNKRKRRKAEKAYMMVTCPVTDTRNGRPSHADSPSPIKNVRSS</sequence>
<dbReference type="InterPro" id="IPR003598">
    <property type="entry name" value="Ig_sub2"/>
</dbReference>
<dbReference type="RefSeq" id="XP_022245545.1">
    <property type="nucleotide sequence ID" value="XM_022389837.1"/>
</dbReference>
<dbReference type="SUPFAM" id="SSF49265">
    <property type="entry name" value="Fibronectin type III"/>
    <property type="match status" value="1"/>
</dbReference>
<evidence type="ECO:0000256" key="3">
    <source>
        <dbReference type="ARBA" id="ARBA00023157"/>
    </source>
</evidence>
<evidence type="ECO:0000259" key="9">
    <source>
        <dbReference type="PROSITE" id="PS50853"/>
    </source>
</evidence>
<evidence type="ECO:0000256" key="7">
    <source>
        <dbReference type="SAM" id="SignalP"/>
    </source>
</evidence>
<dbReference type="SMART" id="SM00406">
    <property type="entry name" value="IGv"/>
    <property type="match status" value="3"/>
</dbReference>
<organism evidence="10 11">
    <name type="scientific">Limulus polyphemus</name>
    <name type="common">Atlantic horseshoe crab</name>
    <dbReference type="NCBI Taxonomy" id="6850"/>
    <lineage>
        <taxon>Eukaryota</taxon>
        <taxon>Metazoa</taxon>
        <taxon>Ecdysozoa</taxon>
        <taxon>Arthropoda</taxon>
        <taxon>Chelicerata</taxon>
        <taxon>Merostomata</taxon>
        <taxon>Xiphosura</taxon>
        <taxon>Limulidae</taxon>
        <taxon>Limulus</taxon>
    </lineage>
</organism>
<dbReference type="InterPro" id="IPR036179">
    <property type="entry name" value="Ig-like_dom_sf"/>
</dbReference>
<keyword evidence="6" id="KW-0472">Membrane</keyword>
<dbReference type="InterPro" id="IPR007110">
    <property type="entry name" value="Ig-like_dom"/>
</dbReference>
<dbReference type="InterPro" id="IPR003961">
    <property type="entry name" value="FN3_dom"/>
</dbReference>
<dbReference type="InterPro" id="IPR013106">
    <property type="entry name" value="Ig_V-set"/>
</dbReference>
<dbReference type="InterPro" id="IPR003599">
    <property type="entry name" value="Ig_sub"/>
</dbReference>
<keyword evidence="6" id="KW-0812">Transmembrane</keyword>
<dbReference type="SMART" id="SM00408">
    <property type="entry name" value="IGc2"/>
    <property type="match status" value="5"/>
</dbReference>
<protein>
    <submittedName>
        <fullName evidence="11">Protein turtle-like isoform X1</fullName>
    </submittedName>
</protein>
<dbReference type="PROSITE" id="PS50853">
    <property type="entry name" value="FN3"/>
    <property type="match status" value="2"/>
</dbReference>
<evidence type="ECO:0000256" key="1">
    <source>
        <dbReference type="ARBA" id="ARBA00022729"/>
    </source>
</evidence>
<feature type="domain" description="Ig-like" evidence="8">
    <location>
        <begin position="322"/>
        <end position="413"/>
    </location>
</feature>
<dbReference type="GeneID" id="106462531"/>
<dbReference type="Gene3D" id="2.60.40.10">
    <property type="entry name" value="Immunoglobulins"/>
    <property type="match status" value="7"/>
</dbReference>
<dbReference type="Pfam" id="PF13927">
    <property type="entry name" value="Ig_3"/>
    <property type="match status" value="4"/>
</dbReference>
<feature type="domain" description="Fibronectin type-III" evidence="9">
    <location>
        <begin position="508"/>
        <end position="604"/>
    </location>
</feature>
<feature type="signal peptide" evidence="7">
    <location>
        <begin position="1"/>
        <end position="21"/>
    </location>
</feature>
<dbReference type="SMART" id="SM00060">
    <property type="entry name" value="FN3"/>
    <property type="match status" value="2"/>
</dbReference>
<proteinExistence type="predicted"/>
<gene>
    <name evidence="11" type="primary">LOC106462531</name>
</gene>
<keyword evidence="3" id="KW-1015">Disulfide bond</keyword>
<dbReference type="PANTHER" id="PTHR12231">
    <property type="entry name" value="CTX-RELATED TYPE I TRANSMEMBRANE PROTEIN"/>
    <property type="match status" value="1"/>
</dbReference>
<feature type="region of interest" description="Disordered" evidence="5">
    <location>
        <begin position="781"/>
        <end position="800"/>
    </location>
</feature>
<dbReference type="SUPFAM" id="SSF48726">
    <property type="entry name" value="Immunoglobulin"/>
    <property type="match status" value="5"/>
</dbReference>
<dbReference type="CDD" id="cd00063">
    <property type="entry name" value="FN3"/>
    <property type="match status" value="2"/>
</dbReference>
<feature type="domain" description="Fibronectin type-III" evidence="9">
    <location>
        <begin position="631"/>
        <end position="724"/>
    </location>
</feature>
<dbReference type="PANTHER" id="PTHR12231:SF240">
    <property type="entry name" value="PROTEIN TURTLE HOMOLOG B"/>
    <property type="match status" value="1"/>
</dbReference>
<evidence type="ECO:0000313" key="10">
    <source>
        <dbReference type="Proteomes" id="UP000694941"/>
    </source>
</evidence>
<dbReference type="Pfam" id="PF07686">
    <property type="entry name" value="V-set"/>
    <property type="match status" value="1"/>
</dbReference>
<keyword evidence="10" id="KW-1185">Reference proteome</keyword>